<dbReference type="InParanoid" id="A0A067MPJ0"/>
<dbReference type="EMBL" id="KL198023">
    <property type="protein sequence ID" value="KDQ17464.1"/>
    <property type="molecule type" value="Genomic_DNA"/>
</dbReference>
<evidence type="ECO:0000256" key="5">
    <source>
        <dbReference type="PIRNR" id="PIRNR016262"/>
    </source>
</evidence>
<dbReference type="PANTHER" id="PTHR10993">
    <property type="entry name" value="OCTANOYLTRANSFERASE"/>
    <property type="match status" value="1"/>
</dbReference>
<feature type="binding site" evidence="7">
    <location>
        <begin position="81"/>
        <end position="88"/>
    </location>
    <ligand>
        <name>substrate</name>
    </ligand>
</feature>
<dbReference type="InterPro" id="IPR000544">
    <property type="entry name" value="Octanoyltransferase"/>
</dbReference>
<evidence type="ECO:0000313" key="11">
    <source>
        <dbReference type="Proteomes" id="UP000027195"/>
    </source>
</evidence>
<dbReference type="Proteomes" id="UP000027195">
    <property type="component" value="Unassembled WGS sequence"/>
</dbReference>
<keyword evidence="4 5" id="KW-0012">Acyltransferase</keyword>
<dbReference type="InterPro" id="IPR004143">
    <property type="entry name" value="BPL_LPL_catalytic"/>
</dbReference>
<protein>
    <recommendedName>
        <fullName evidence="5">Octanoyltransferase</fullName>
        <ecNumber evidence="5">2.3.1.181</ecNumber>
    </recommendedName>
</protein>
<reference evidence="11" key="1">
    <citation type="journal article" date="2014" name="Proc. Natl. Acad. Sci. U.S.A.">
        <title>Extensive sampling of basidiomycete genomes demonstrates inadequacy of the white-rot/brown-rot paradigm for wood decay fungi.</title>
        <authorList>
            <person name="Riley R."/>
            <person name="Salamov A.A."/>
            <person name="Brown D.W."/>
            <person name="Nagy L.G."/>
            <person name="Floudas D."/>
            <person name="Held B.W."/>
            <person name="Levasseur A."/>
            <person name="Lombard V."/>
            <person name="Morin E."/>
            <person name="Otillar R."/>
            <person name="Lindquist E.A."/>
            <person name="Sun H."/>
            <person name="LaButti K.M."/>
            <person name="Schmutz J."/>
            <person name="Jabbour D."/>
            <person name="Luo H."/>
            <person name="Baker S.E."/>
            <person name="Pisabarro A.G."/>
            <person name="Walton J.D."/>
            <person name="Blanchette R.A."/>
            <person name="Henrissat B."/>
            <person name="Martin F."/>
            <person name="Cullen D."/>
            <person name="Hibbett D.S."/>
            <person name="Grigoriev I.V."/>
        </authorList>
    </citation>
    <scope>NUCLEOTIDE SEQUENCE [LARGE SCALE GENOMIC DNA]</scope>
    <source>
        <strain evidence="11">FD-172 SS1</strain>
    </source>
</reference>
<name>A0A067MPJ0_BOTB1</name>
<evidence type="ECO:0000259" key="9">
    <source>
        <dbReference type="PROSITE" id="PS51733"/>
    </source>
</evidence>
<feature type="binding site" evidence="7">
    <location>
        <begin position="162"/>
        <end position="164"/>
    </location>
    <ligand>
        <name>substrate</name>
    </ligand>
</feature>
<dbReference type="PROSITE" id="PS51733">
    <property type="entry name" value="BPL_LPL_CATALYTIC"/>
    <property type="match status" value="1"/>
</dbReference>
<organism evidence="10 11">
    <name type="scientific">Botryobasidium botryosum (strain FD-172 SS1)</name>
    <dbReference type="NCBI Taxonomy" id="930990"/>
    <lineage>
        <taxon>Eukaryota</taxon>
        <taxon>Fungi</taxon>
        <taxon>Dikarya</taxon>
        <taxon>Basidiomycota</taxon>
        <taxon>Agaricomycotina</taxon>
        <taxon>Agaricomycetes</taxon>
        <taxon>Cantharellales</taxon>
        <taxon>Botryobasidiaceae</taxon>
        <taxon>Botryobasidium</taxon>
    </lineage>
</organism>
<proteinExistence type="inferred from homology"/>
<comment type="similarity">
    <text evidence="2 5">Belongs to the LipB family.</text>
</comment>
<evidence type="ECO:0000256" key="8">
    <source>
        <dbReference type="PIRSR" id="PIRSR016262-3"/>
    </source>
</evidence>
<evidence type="ECO:0000256" key="1">
    <source>
        <dbReference type="ARBA" id="ARBA00004821"/>
    </source>
</evidence>
<feature type="site" description="Lowers pKa of active site Cys" evidence="8">
    <location>
        <position position="146"/>
    </location>
</feature>
<dbReference type="EC" id="2.3.1.181" evidence="5"/>
<evidence type="ECO:0000256" key="2">
    <source>
        <dbReference type="ARBA" id="ARBA00007907"/>
    </source>
</evidence>
<dbReference type="NCBIfam" id="TIGR00214">
    <property type="entry name" value="lipB"/>
    <property type="match status" value="1"/>
</dbReference>
<dbReference type="InterPro" id="IPR020605">
    <property type="entry name" value="Octanoyltransferase_CS"/>
</dbReference>
<gene>
    <name evidence="10" type="ORF">BOTBODRAFT_53073</name>
</gene>
<comment type="catalytic activity">
    <reaction evidence="5">
        <text>octanoyl-[ACP] + L-lysyl-[protein] = N(6)-octanoyl-L-lysyl-[protein] + holo-[ACP] + H(+)</text>
        <dbReference type="Rhea" id="RHEA:17665"/>
        <dbReference type="Rhea" id="RHEA-COMP:9636"/>
        <dbReference type="Rhea" id="RHEA-COMP:9685"/>
        <dbReference type="Rhea" id="RHEA-COMP:9752"/>
        <dbReference type="Rhea" id="RHEA-COMP:9928"/>
        <dbReference type="ChEBI" id="CHEBI:15378"/>
        <dbReference type="ChEBI" id="CHEBI:29969"/>
        <dbReference type="ChEBI" id="CHEBI:64479"/>
        <dbReference type="ChEBI" id="CHEBI:78463"/>
        <dbReference type="ChEBI" id="CHEBI:78809"/>
        <dbReference type="EC" id="2.3.1.181"/>
    </reaction>
</comment>
<dbReference type="AlphaFoldDB" id="A0A067MPJ0"/>
<dbReference type="Pfam" id="PF21948">
    <property type="entry name" value="LplA-B_cat"/>
    <property type="match status" value="1"/>
</dbReference>
<comment type="pathway">
    <text evidence="1 5">Protein modification; protein lipoylation via endogenous pathway; protein N(6)-(lipoyl)lysine from octanoyl-[acyl-carrier-protein]: step 1/2.</text>
</comment>
<evidence type="ECO:0000256" key="6">
    <source>
        <dbReference type="PIRSR" id="PIRSR016262-1"/>
    </source>
</evidence>
<keyword evidence="11" id="KW-1185">Reference proteome</keyword>
<accession>A0A067MPJ0</accession>
<dbReference type="InterPro" id="IPR045864">
    <property type="entry name" value="aa-tRNA-synth_II/BPL/LPL"/>
</dbReference>
<sequence>MVKPILYHVSTLPLRYQPTLLLQNQIHALQLARRRVSADYPDVLLLLQHRPVFTAGRRQNDTLAEEERLRKLGADWVSTSRGGQTTYHGPGQIVGYPMFDIGRMGLSPRTYVCYLEKMLQKLALDEHGLAHYPSEHTGLFLGPTLKVGSIGVQIRHRLTTHGFAVNITCEPTGWFDQVVACGLADVKAESISGAVGKDTSVEEEMPKVVDVFGKIFKREMRELSGEGEDEIMALIAGVEEDARRQGEWLRGPSIASA</sequence>
<dbReference type="SUPFAM" id="SSF55681">
    <property type="entry name" value="Class II aaRS and biotin synthetases"/>
    <property type="match status" value="1"/>
</dbReference>
<dbReference type="GO" id="GO:0033819">
    <property type="term" value="F:lipoyl(octanoyl) transferase activity"/>
    <property type="evidence" value="ECO:0007669"/>
    <property type="project" value="UniProtKB-EC"/>
</dbReference>
<dbReference type="Gene3D" id="3.30.930.10">
    <property type="entry name" value="Bira Bifunctional Protein, Domain 2"/>
    <property type="match status" value="1"/>
</dbReference>
<dbReference type="FunCoup" id="A0A067MPJ0">
    <property type="interactions" value="559"/>
</dbReference>
<dbReference type="STRING" id="930990.A0A067MPJ0"/>
<feature type="binding site" evidence="7">
    <location>
        <begin position="149"/>
        <end position="151"/>
    </location>
    <ligand>
        <name>substrate</name>
    </ligand>
</feature>
<dbReference type="GO" id="GO:0009249">
    <property type="term" value="P:protein lipoylation"/>
    <property type="evidence" value="ECO:0007669"/>
    <property type="project" value="InterPro"/>
</dbReference>
<dbReference type="OrthoDB" id="19908at2759"/>
<evidence type="ECO:0000256" key="4">
    <source>
        <dbReference type="ARBA" id="ARBA00023315"/>
    </source>
</evidence>
<dbReference type="HOGENOM" id="CLU_035168_1_2_1"/>
<feature type="domain" description="BPL/LPL catalytic" evidence="9">
    <location>
        <begin position="38"/>
        <end position="220"/>
    </location>
</feature>
<dbReference type="UniPathway" id="UPA00538">
    <property type="reaction ID" value="UER00592"/>
</dbReference>
<feature type="active site" description="Acyl-thioester intermediate" evidence="6">
    <location>
        <position position="181"/>
    </location>
</feature>
<comment type="function">
    <text evidence="5">Catalyzes the transfer of endogenously produced octanoic acid from octanoyl-acyl-carrier-protein onto the lipoyl domains of lipoate-dependent enzymes. Lipoyl-ACP can also act as a substrate although octanoyl-ACP is likely to be the physiological substrate.</text>
</comment>
<evidence type="ECO:0000256" key="3">
    <source>
        <dbReference type="ARBA" id="ARBA00022679"/>
    </source>
</evidence>
<dbReference type="PANTHER" id="PTHR10993:SF7">
    <property type="entry name" value="LIPOYLTRANSFERASE 2, MITOCHONDRIAL-RELATED"/>
    <property type="match status" value="1"/>
</dbReference>
<evidence type="ECO:0000256" key="7">
    <source>
        <dbReference type="PIRSR" id="PIRSR016262-2"/>
    </source>
</evidence>
<evidence type="ECO:0000313" key="10">
    <source>
        <dbReference type="EMBL" id="KDQ17464.1"/>
    </source>
</evidence>
<dbReference type="PIRSF" id="PIRSF016262">
    <property type="entry name" value="LPLase"/>
    <property type="match status" value="1"/>
</dbReference>
<keyword evidence="3 5" id="KW-0808">Transferase</keyword>
<dbReference type="PROSITE" id="PS01313">
    <property type="entry name" value="LIPB"/>
    <property type="match status" value="1"/>
</dbReference>